<name>A0ABN1CSB0_9ACTN</name>
<protein>
    <submittedName>
        <fullName evidence="2">Uncharacterized protein</fullName>
    </submittedName>
</protein>
<dbReference type="Proteomes" id="UP001501576">
    <property type="component" value="Unassembled WGS sequence"/>
</dbReference>
<feature type="region of interest" description="Disordered" evidence="1">
    <location>
        <begin position="63"/>
        <end position="89"/>
    </location>
</feature>
<accession>A0ABN1CSB0</accession>
<evidence type="ECO:0000313" key="3">
    <source>
        <dbReference type="Proteomes" id="UP001501576"/>
    </source>
</evidence>
<gene>
    <name evidence="2" type="ORF">GCM10010390_29110</name>
</gene>
<proteinExistence type="predicted"/>
<evidence type="ECO:0000313" key="2">
    <source>
        <dbReference type="EMBL" id="GAA0524844.1"/>
    </source>
</evidence>
<evidence type="ECO:0000256" key="1">
    <source>
        <dbReference type="SAM" id="MobiDB-lite"/>
    </source>
</evidence>
<sequence length="106" mass="11504">MSRWLGRRSAWCWSGGGRNVGESLQELVEGGLSVVDSSAFVVSERDARERLLNALSVPAAVAGPVNPPAHRVRPPAMPSPAVRKSRRPNREAVGRASLMNWLLFST</sequence>
<reference evidence="2 3" key="1">
    <citation type="journal article" date="2019" name="Int. J. Syst. Evol. Microbiol.">
        <title>The Global Catalogue of Microorganisms (GCM) 10K type strain sequencing project: providing services to taxonomists for standard genome sequencing and annotation.</title>
        <authorList>
            <consortium name="The Broad Institute Genomics Platform"/>
            <consortium name="The Broad Institute Genome Sequencing Center for Infectious Disease"/>
            <person name="Wu L."/>
            <person name="Ma J."/>
        </authorList>
    </citation>
    <scope>NUCLEOTIDE SEQUENCE [LARGE SCALE GENOMIC DNA]</scope>
    <source>
        <strain evidence="2 3">JCM 5052</strain>
    </source>
</reference>
<comment type="caution">
    <text evidence="2">The sequence shown here is derived from an EMBL/GenBank/DDBJ whole genome shotgun (WGS) entry which is preliminary data.</text>
</comment>
<dbReference type="EMBL" id="BAAABZ010000016">
    <property type="protein sequence ID" value="GAA0524844.1"/>
    <property type="molecule type" value="Genomic_DNA"/>
</dbReference>
<organism evidence="2 3">
    <name type="scientific">Streptomyces mordarskii</name>
    <dbReference type="NCBI Taxonomy" id="1226758"/>
    <lineage>
        <taxon>Bacteria</taxon>
        <taxon>Bacillati</taxon>
        <taxon>Actinomycetota</taxon>
        <taxon>Actinomycetes</taxon>
        <taxon>Kitasatosporales</taxon>
        <taxon>Streptomycetaceae</taxon>
        <taxon>Streptomyces</taxon>
    </lineage>
</organism>
<keyword evidence="3" id="KW-1185">Reference proteome</keyword>